<evidence type="ECO:0000313" key="5">
    <source>
        <dbReference type="EMBL" id="KAK5638588.1"/>
    </source>
</evidence>
<dbReference type="InterPro" id="IPR038606">
    <property type="entry name" value="To_sf"/>
</dbReference>
<keyword evidence="2" id="KW-0090">Biological rhythms</keyword>
<comment type="similarity">
    <text evidence="3">Belongs to the TO family.</text>
</comment>
<gene>
    <name evidence="5" type="ORF">RI129_012883</name>
</gene>
<dbReference type="AlphaFoldDB" id="A0AAN7ZGK8"/>
<evidence type="ECO:0000256" key="4">
    <source>
        <dbReference type="SAM" id="SignalP"/>
    </source>
</evidence>
<dbReference type="GO" id="GO:0005615">
    <property type="term" value="C:extracellular space"/>
    <property type="evidence" value="ECO:0007669"/>
    <property type="project" value="TreeGrafter"/>
</dbReference>
<dbReference type="Proteomes" id="UP001329430">
    <property type="component" value="Chromosome 10"/>
</dbReference>
<dbReference type="GO" id="GO:0007623">
    <property type="term" value="P:circadian rhythm"/>
    <property type="evidence" value="ECO:0007669"/>
    <property type="project" value="UniProtKB-ARBA"/>
</dbReference>
<feature type="signal peptide" evidence="4">
    <location>
        <begin position="1"/>
        <end position="21"/>
    </location>
</feature>
<protein>
    <submittedName>
        <fullName evidence="5">Uncharacterized protein</fullName>
    </submittedName>
</protein>
<dbReference type="PANTHER" id="PTHR11008:SF18">
    <property type="entry name" value="BCDNA.GH05536-RELATED"/>
    <property type="match status" value="1"/>
</dbReference>
<name>A0AAN7ZGK8_9COLE</name>
<feature type="chain" id="PRO_5042935322" evidence="4">
    <location>
        <begin position="22"/>
        <end position="249"/>
    </location>
</feature>
<keyword evidence="1 4" id="KW-0732">Signal</keyword>
<evidence type="ECO:0000256" key="2">
    <source>
        <dbReference type="ARBA" id="ARBA00023108"/>
    </source>
</evidence>
<keyword evidence="6" id="KW-1185">Reference proteome</keyword>
<dbReference type="PANTHER" id="PTHR11008">
    <property type="entry name" value="PROTEIN TAKEOUT-LIKE PROTEIN"/>
    <property type="match status" value="1"/>
</dbReference>
<evidence type="ECO:0000256" key="3">
    <source>
        <dbReference type="ARBA" id="ARBA00060902"/>
    </source>
</evidence>
<dbReference type="SMART" id="SM00700">
    <property type="entry name" value="JHBP"/>
    <property type="match status" value="1"/>
</dbReference>
<organism evidence="5 6">
    <name type="scientific">Pyrocoelia pectoralis</name>
    <dbReference type="NCBI Taxonomy" id="417401"/>
    <lineage>
        <taxon>Eukaryota</taxon>
        <taxon>Metazoa</taxon>
        <taxon>Ecdysozoa</taxon>
        <taxon>Arthropoda</taxon>
        <taxon>Hexapoda</taxon>
        <taxon>Insecta</taxon>
        <taxon>Pterygota</taxon>
        <taxon>Neoptera</taxon>
        <taxon>Endopterygota</taxon>
        <taxon>Coleoptera</taxon>
        <taxon>Polyphaga</taxon>
        <taxon>Elateriformia</taxon>
        <taxon>Elateroidea</taxon>
        <taxon>Lampyridae</taxon>
        <taxon>Lampyrinae</taxon>
        <taxon>Pyrocoelia</taxon>
    </lineage>
</organism>
<dbReference type="Gene3D" id="3.15.10.30">
    <property type="entry name" value="Haemolymph juvenile hormone binding protein"/>
    <property type="match status" value="1"/>
</dbReference>
<reference evidence="5 6" key="1">
    <citation type="journal article" date="2024" name="Insects">
        <title>An Improved Chromosome-Level Genome Assembly of the Firefly Pyrocoelia pectoralis.</title>
        <authorList>
            <person name="Fu X."/>
            <person name="Meyer-Rochow V.B."/>
            <person name="Ballantyne L."/>
            <person name="Zhu X."/>
        </authorList>
    </citation>
    <scope>NUCLEOTIDE SEQUENCE [LARGE SCALE GENOMIC DNA]</scope>
    <source>
        <strain evidence="5">XCY_ONT2</strain>
    </source>
</reference>
<dbReference type="InterPro" id="IPR010562">
    <property type="entry name" value="Haemolymph_juvenile_hormone-bd"/>
</dbReference>
<comment type="caution">
    <text evidence="5">The sequence shown here is derived from an EMBL/GenBank/DDBJ whole genome shotgun (WGS) entry which is preliminary data.</text>
</comment>
<accession>A0AAN7ZGK8</accession>
<dbReference type="Pfam" id="PF06585">
    <property type="entry name" value="JHBP"/>
    <property type="match status" value="1"/>
</dbReference>
<evidence type="ECO:0000256" key="1">
    <source>
        <dbReference type="ARBA" id="ARBA00022729"/>
    </source>
</evidence>
<dbReference type="EMBL" id="JAVRBK010000010">
    <property type="protein sequence ID" value="KAK5638588.1"/>
    <property type="molecule type" value="Genomic_DNA"/>
</dbReference>
<proteinExistence type="inferred from homology"/>
<evidence type="ECO:0000313" key="6">
    <source>
        <dbReference type="Proteomes" id="UP001329430"/>
    </source>
</evidence>
<dbReference type="FunFam" id="3.15.10.30:FF:000001">
    <property type="entry name" value="Takeout-like protein 1"/>
    <property type="match status" value="1"/>
</dbReference>
<sequence length="249" mass="28313">MNLIAWSLFAIIAFCVAPALQLPPDFQRCRRSDPNINECLKSAIERAVHIMSRGLPKFKIESIEPLKVSSMTIEEGIGMVRVIQNYKNCKIFNIASATVTNVSSTITDAVFQLNISAFLEDVYMASQYKLNGRVSMLSIMGEGDCTIKLKNEKANLHLIGEFTERNGKRYVEIEELKLKLDPEKVEMDFKNLFNGDPNLGPQINTIMNENWRQIFNDVGHAYEAALGDIFKNIANRIFKRIPYDELFLP</sequence>